<evidence type="ECO:0000256" key="2">
    <source>
        <dbReference type="ARBA" id="ARBA00008520"/>
    </source>
</evidence>
<evidence type="ECO:0000256" key="1">
    <source>
        <dbReference type="ARBA" id="ARBA00004196"/>
    </source>
</evidence>
<keyword evidence="6" id="KW-1185">Reference proteome</keyword>
<dbReference type="RefSeq" id="WP_184619175.1">
    <property type="nucleotide sequence ID" value="NZ_JACHEX010000002.1"/>
</dbReference>
<comment type="similarity">
    <text evidence="2">Belongs to the bacterial solute-binding protein 1 family.</text>
</comment>
<keyword evidence="5" id="KW-0762">Sugar transport</keyword>
<reference evidence="5 6" key="1">
    <citation type="submission" date="2020-08" db="EMBL/GenBank/DDBJ databases">
        <title>Genomic Encyclopedia of Type Strains, Phase IV (KMG-IV): sequencing the most valuable type-strain genomes for metagenomic binning, comparative biology and taxonomic classification.</title>
        <authorList>
            <person name="Goeker M."/>
        </authorList>
    </citation>
    <scope>NUCLEOTIDE SEQUENCE [LARGE SCALE GENOMIC DNA]</scope>
    <source>
        <strain evidence="5 6">DSM 13481</strain>
    </source>
</reference>
<comment type="caution">
    <text evidence="5">The sequence shown here is derived from an EMBL/GenBank/DDBJ whole genome shotgun (WGS) entry which is preliminary data.</text>
</comment>
<evidence type="ECO:0000313" key="6">
    <source>
        <dbReference type="Proteomes" id="UP000555828"/>
    </source>
</evidence>
<organism evidence="5 6">
    <name type="scientific">Thermosipho japonicus</name>
    <dbReference type="NCBI Taxonomy" id="90323"/>
    <lineage>
        <taxon>Bacteria</taxon>
        <taxon>Thermotogati</taxon>
        <taxon>Thermotogota</taxon>
        <taxon>Thermotogae</taxon>
        <taxon>Thermotogales</taxon>
        <taxon>Fervidobacteriaceae</taxon>
        <taxon>Thermosipho</taxon>
    </lineage>
</organism>
<evidence type="ECO:0000313" key="5">
    <source>
        <dbReference type="EMBL" id="MBB6062506.1"/>
    </source>
</evidence>
<dbReference type="SUPFAM" id="SSF53850">
    <property type="entry name" value="Periplasmic binding protein-like II"/>
    <property type="match status" value="1"/>
</dbReference>
<comment type="subcellular location">
    <subcellularLocation>
        <location evidence="1">Cell envelope</location>
    </subcellularLocation>
</comment>
<dbReference type="PANTHER" id="PTHR43649">
    <property type="entry name" value="ARABINOSE-BINDING PROTEIN-RELATED"/>
    <property type="match status" value="1"/>
</dbReference>
<keyword evidence="4" id="KW-0732">Signal</keyword>
<protein>
    <submittedName>
        <fullName evidence="5">Multiple sugar transport system substrate-binding protein</fullName>
    </submittedName>
</protein>
<dbReference type="AlphaFoldDB" id="A0A841GFU8"/>
<dbReference type="Proteomes" id="UP000555828">
    <property type="component" value="Unassembled WGS sequence"/>
</dbReference>
<dbReference type="InterPro" id="IPR006059">
    <property type="entry name" value="SBP"/>
</dbReference>
<dbReference type="EMBL" id="JACHEX010000002">
    <property type="protein sequence ID" value="MBB6062506.1"/>
    <property type="molecule type" value="Genomic_DNA"/>
</dbReference>
<accession>A0A841GFU8</accession>
<dbReference type="GO" id="GO:0030313">
    <property type="term" value="C:cell envelope"/>
    <property type="evidence" value="ECO:0007669"/>
    <property type="project" value="UniProtKB-SubCell"/>
</dbReference>
<gene>
    <name evidence="5" type="ORF">HNP65_000944</name>
</gene>
<sequence length="419" mass="47270">MKKLLVILLSLIVVFSFAKTKVVFWHAMGGNHGKTLEQIVNSFNESHPDIEVEAIYVGNYGALAQKLLAGAQAGELPTIAQAYSNWTAKLIQSGVVQKLNDFLNDPKIGLTKEEWEDVYEPLRKNCMWGNDVYAVPFNKSLYILYYNADLLTLYGVDVPKSINELYYAAKVLTEDVDGDGKPDQYGFGFRTTADLFQILLSLRGGSVLKMENGKWVSNIDSQETRDVLSFVRKLVDEGIAYYQGGYMNDPFGQQKVVMYIDTIAGRKYVESSVKGKFNWGWAPVPVWKTRNVPFAGTDVIMFANATDEEKKAAWEFMKYLISPDVTAFWSVNTGYIPVRKSALETNIWKENVKSDPLAEIPLSQINNAIFDPQIGVWYEIRNVVGNMFSDFVNGKVDMETAIKTADDQIKKYLAEEYGE</sequence>
<dbReference type="Gene3D" id="3.40.190.10">
    <property type="entry name" value="Periplasmic binding protein-like II"/>
    <property type="match status" value="2"/>
</dbReference>
<dbReference type="InterPro" id="IPR050490">
    <property type="entry name" value="Bact_solute-bd_prot1"/>
</dbReference>
<proteinExistence type="inferred from homology"/>
<evidence type="ECO:0000256" key="3">
    <source>
        <dbReference type="ARBA" id="ARBA00022448"/>
    </source>
</evidence>
<dbReference type="PANTHER" id="PTHR43649:SF31">
    <property type="entry name" value="SN-GLYCEROL-3-PHOSPHATE-BINDING PERIPLASMIC PROTEIN UGPB"/>
    <property type="match status" value="1"/>
</dbReference>
<name>A0A841GFU8_9BACT</name>
<evidence type="ECO:0000256" key="4">
    <source>
        <dbReference type="ARBA" id="ARBA00022729"/>
    </source>
</evidence>
<dbReference type="CDD" id="cd14748">
    <property type="entry name" value="PBP2_UgpB"/>
    <property type="match status" value="1"/>
</dbReference>
<dbReference type="Pfam" id="PF13416">
    <property type="entry name" value="SBP_bac_8"/>
    <property type="match status" value="1"/>
</dbReference>
<keyword evidence="3" id="KW-0813">Transport</keyword>